<dbReference type="PANTHER" id="PTHR44019:SF8">
    <property type="entry name" value="POC1 CENTRIOLAR PROTEIN HOMOLOG"/>
    <property type="match status" value="1"/>
</dbReference>
<dbReference type="OrthoDB" id="1932312at2759"/>
<dbReference type="EMBL" id="NBSH01000003">
    <property type="protein sequence ID" value="ORX39407.1"/>
    <property type="molecule type" value="Genomic_DNA"/>
</dbReference>
<keyword evidence="2" id="KW-0677">Repeat</keyword>
<keyword evidence="1" id="KW-0853">WD repeat</keyword>
<evidence type="ECO:0000313" key="4">
    <source>
        <dbReference type="Proteomes" id="UP000193218"/>
    </source>
</evidence>
<organism evidence="3 4">
    <name type="scientific">Kockovaella imperatae</name>
    <dbReference type="NCBI Taxonomy" id="4999"/>
    <lineage>
        <taxon>Eukaryota</taxon>
        <taxon>Fungi</taxon>
        <taxon>Dikarya</taxon>
        <taxon>Basidiomycota</taxon>
        <taxon>Agaricomycotina</taxon>
        <taxon>Tremellomycetes</taxon>
        <taxon>Tremellales</taxon>
        <taxon>Cuniculitremaceae</taxon>
        <taxon>Kockovaella</taxon>
    </lineage>
</organism>
<dbReference type="InParanoid" id="A0A1Y1UPC1"/>
<evidence type="ECO:0000256" key="1">
    <source>
        <dbReference type="ARBA" id="ARBA00022574"/>
    </source>
</evidence>
<evidence type="ECO:0000256" key="2">
    <source>
        <dbReference type="ARBA" id="ARBA00022737"/>
    </source>
</evidence>
<dbReference type="Gene3D" id="2.130.10.10">
    <property type="entry name" value="YVTN repeat-like/Quinoprotein amine dehydrogenase"/>
    <property type="match status" value="1"/>
</dbReference>
<dbReference type="GeneID" id="33556992"/>
<gene>
    <name evidence="3" type="ORF">BD324DRAFT_619595</name>
</gene>
<name>A0A1Y1UPC1_9TREE</name>
<dbReference type="RefSeq" id="XP_021873270.1">
    <property type="nucleotide sequence ID" value="XM_022015184.1"/>
</dbReference>
<dbReference type="InterPro" id="IPR050505">
    <property type="entry name" value="WDR55/POC1"/>
</dbReference>
<dbReference type="SMART" id="SM00320">
    <property type="entry name" value="WD40"/>
    <property type="match status" value="3"/>
</dbReference>
<dbReference type="AlphaFoldDB" id="A0A1Y1UPC1"/>
<proteinExistence type="predicted"/>
<sequence length="516" mass="57479">METLRRRGGGGHCRRVQLSPRVHRDPSASKMASSDYVQRLIAQYLAHSYPSALPSFLEATHLEHLELNGQDAPDTDLRTIVEDYYLSTKLPKQLDSVEISTHERDSLGQGWKGWTAKDIAGIKLDPDVKLGGVIRSIDGISAANLLTVMLARIPYREFDTASAEYRARFQLDIVTTSVDKTIKFINHVSGEVSRILQPHQAAILAFDVHPLNPRYLVTGSMDGTTILTDLITLQPLQTFRSNKFVVRVAFSPCGRFLATASYDRDIVIYQASSSHSAPPQMQDEDDDDHMLLLDELDHPDLACDPALRYEPVKRITCDSNPESILFHPASTWLMYTLRNAYQMFYVRLPDPSEDISVVTSSSWETRTKSFNPSQYDTHVSFSVLNMILHPSGKLVACQTGDHRGTSGERVLLYGVEPEETERLGCLWTGSESDDFVLPRMAWIPDGSGIITTSPNGYLNLLSLDGTTRSSVKVHGGTTQLGQASSQVVRDIAMLQQADGTWSAVSVGYDRQIRFTR</sequence>
<accession>A0A1Y1UPC1</accession>
<reference evidence="3 4" key="1">
    <citation type="submission" date="2017-03" db="EMBL/GenBank/DDBJ databases">
        <title>Widespread Adenine N6-methylation of Active Genes in Fungi.</title>
        <authorList>
            <consortium name="DOE Joint Genome Institute"/>
            <person name="Mondo S.J."/>
            <person name="Dannebaum R.O."/>
            <person name="Kuo R.C."/>
            <person name="Louie K.B."/>
            <person name="Bewick A.J."/>
            <person name="Labutti K."/>
            <person name="Haridas S."/>
            <person name="Kuo A."/>
            <person name="Salamov A."/>
            <person name="Ahrendt S.R."/>
            <person name="Lau R."/>
            <person name="Bowen B.P."/>
            <person name="Lipzen A."/>
            <person name="Sullivan W."/>
            <person name="Andreopoulos W.B."/>
            <person name="Clum A."/>
            <person name="Lindquist E."/>
            <person name="Daum C."/>
            <person name="Northen T.R."/>
            <person name="Ramamoorthy G."/>
            <person name="Schmitz R.J."/>
            <person name="Gryganskyi A."/>
            <person name="Culley D."/>
            <person name="Magnuson J."/>
            <person name="James T.Y."/>
            <person name="O'Malley M.A."/>
            <person name="Stajich J.E."/>
            <person name="Spatafora J.W."/>
            <person name="Visel A."/>
            <person name="Grigoriev I.V."/>
        </authorList>
    </citation>
    <scope>NUCLEOTIDE SEQUENCE [LARGE SCALE GENOMIC DNA]</scope>
    <source>
        <strain evidence="3 4">NRRL Y-17943</strain>
    </source>
</reference>
<evidence type="ECO:0000313" key="3">
    <source>
        <dbReference type="EMBL" id="ORX39407.1"/>
    </source>
</evidence>
<dbReference type="STRING" id="4999.A0A1Y1UPC1"/>
<dbReference type="Proteomes" id="UP000193218">
    <property type="component" value="Unassembled WGS sequence"/>
</dbReference>
<dbReference type="PANTHER" id="PTHR44019">
    <property type="entry name" value="WD REPEAT-CONTAINING PROTEIN 55"/>
    <property type="match status" value="1"/>
</dbReference>
<dbReference type="InterPro" id="IPR015943">
    <property type="entry name" value="WD40/YVTN_repeat-like_dom_sf"/>
</dbReference>
<dbReference type="Pfam" id="PF00400">
    <property type="entry name" value="WD40"/>
    <property type="match status" value="2"/>
</dbReference>
<dbReference type="InterPro" id="IPR001680">
    <property type="entry name" value="WD40_rpt"/>
</dbReference>
<dbReference type="InterPro" id="IPR036322">
    <property type="entry name" value="WD40_repeat_dom_sf"/>
</dbReference>
<comment type="caution">
    <text evidence="3">The sequence shown here is derived from an EMBL/GenBank/DDBJ whole genome shotgun (WGS) entry which is preliminary data.</text>
</comment>
<keyword evidence="4" id="KW-1185">Reference proteome</keyword>
<dbReference type="SUPFAM" id="SSF50978">
    <property type="entry name" value="WD40 repeat-like"/>
    <property type="match status" value="1"/>
</dbReference>
<protein>
    <submittedName>
        <fullName evidence="3">WD40-repeat-containing domain protein</fullName>
    </submittedName>
</protein>